<dbReference type="Proteomes" id="UP001558713">
    <property type="component" value="Unassembled WGS sequence"/>
</dbReference>
<proteinExistence type="predicted"/>
<sequence length="290" mass="33057">MEGSLDGNKFTWLIMDYRHLKSKVISSDPFVIGGYKWHLQAYPKGNNGNKCFCLDLELDDCESLPSGWKRPVEVSFTIVNHINDLFTKEIAVSHWFDHKERIKGVNTVPVRELKDKKSGFMACGILQIVVEVDVYEIVPKSKANQPLKLVNVNGFQVLSSQVDFARRIFEKYPEISLKCCVKNQGLKTSYMNILLSVTKTLFKLPPEQQSTEGLSEVGVALAFLRKEGFKTDWLEKKLDEEKMKCVKVADLVQQINDLMKNHTDLTIQLHKARTDILKTGAPDISFNDVF</sequence>
<accession>A0ABD1A441</accession>
<keyword evidence="4" id="KW-1185">Reference proteome</keyword>
<dbReference type="AlphaFoldDB" id="A0ABD1A441"/>
<dbReference type="SUPFAM" id="SSF49599">
    <property type="entry name" value="TRAF domain-like"/>
    <property type="match status" value="1"/>
</dbReference>
<organism evidence="3 4">
    <name type="scientific">Cardamine amara subsp. amara</name>
    <dbReference type="NCBI Taxonomy" id="228776"/>
    <lineage>
        <taxon>Eukaryota</taxon>
        <taxon>Viridiplantae</taxon>
        <taxon>Streptophyta</taxon>
        <taxon>Embryophyta</taxon>
        <taxon>Tracheophyta</taxon>
        <taxon>Spermatophyta</taxon>
        <taxon>Magnoliopsida</taxon>
        <taxon>eudicotyledons</taxon>
        <taxon>Gunneridae</taxon>
        <taxon>Pentapetalae</taxon>
        <taxon>rosids</taxon>
        <taxon>malvids</taxon>
        <taxon>Brassicales</taxon>
        <taxon>Brassicaceae</taxon>
        <taxon>Cardamineae</taxon>
        <taxon>Cardamine</taxon>
    </lineage>
</organism>
<name>A0ABD1A441_CARAN</name>
<dbReference type="PANTHER" id="PTHR46236:SF9">
    <property type="entry name" value="UBIQUITIN-SPECIFIC PROTEASE FAMILY C19-RELATED PROTEIN"/>
    <property type="match status" value="1"/>
</dbReference>
<dbReference type="InterPro" id="IPR050804">
    <property type="entry name" value="MCC"/>
</dbReference>
<evidence type="ECO:0000259" key="2">
    <source>
        <dbReference type="PROSITE" id="PS50144"/>
    </source>
</evidence>
<keyword evidence="1" id="KW-0175">Coiled coil</keyword>
<dbReference type="InterPro" id="IPR002083">
    <property type="entry name" value="MATH/TRAF_dom"/>
</dbReference>
<dbReference type="EMBL" id="JBANAX010000585">
    <property type="protein sequence ID" value="KAL1201575.1"/>
    <property type="molecule type" value="Genomic_DNA"/>
</dbReference>
<reference evidence="3 4" key="1">
    <citation type="submission" date="2024-04" db="EMBL/GenBank/DDBJ databases">
        <title>Genome assembly C_amara_ONT_v2.</title>
        <authorList>
            <person name="Yant L."/>
            <person name="Moore C."/>
            <person name="Slenker M."/>
        </authorList>
    </citation>
    <scope>NUCLEOTIDE SEQUENCE [LARGE SCALE GENOMIC DNA]</scope>
    <source>
        <tissue evidence="3">Leaf</tissue>
    </source>
</reference>
<evidence type="ECO:0000313" key="4">
    <source>
        <dbReference type="Proteomes" id="UP001558713"/>
    </source>
</evidence>
<dbReference type="PROSITE" id="PS50144">
    <property type="entry name" value="MATH"/>
    <property type="match status" value="1"/>
</dbReference>
<comment type="caution">
    <text evidence="3">The sequence shown here is derived from an EMBL/GenBank/DDBJ whole genome shotgun (WGS) entry which is preliminary data.</text>
</comment>
<dbReference type="PANTHER" id="PTHR46236">
    <property type="entry name" value="TRAF-LIKE SUPERFAMILY PROTEIN"/>
    <property type="match status" value="1"/>
</dbReference>
<evidence type="ECO:0000256" key="1">
    <source>
        <dbReference type="ARBA" id="ARBA00023054"/>
    </source>
</evidence>
<protein>
    <submittedName>
        <fullName evidence="3">MATH domain and coiled-coil domain-containing protein</fullName>
    </submittedName>
</protein>
<dbReference type="Pfam" id="PF22486">
    <property type="entry name" value="MATH_2"/>
    <property type="match status" value="1"/>
</dbReference>
<dbReference type="Gene3D" id="2.60.210.10">
    <property type="entry name" value="Apoptosis, Tumor Necrosis Factor Receptor Associated Protein 2, Chain A"/>
    <property type="match status" value="1"/>
</dbReference>
<feature type="domain" description="MATH" evidence="2">
    <location>
        <begin position="7"/>
        <end position="132"/>
    </location>
</feature>
<dbReference type="CDD" id="cd00121">
    <property type="entry name" value="MATH"/>
    <property type="match status" value="1"/>
</dbReference>
<evidence type="ECO:0000313" key="3">
    <source>
        <dbReference type="EMBL" id="KAL1201575.1"/>
    </source>
</evidence>
<dbReference type="InterPro" id="IPR008974">
    <property type="entry name" value="TRAF-like"/>
</dbReference>
<gene>
    <name evidence="3" type="ORF">V5N11_000241</name>
</gene>